<feature type="compositionally biased region" description="Basic and acidic residues" evidence="1">
    <location>
        <begin position="933"/>
        <end position="952"/>
    </location>
</feature>
<protein>
    <submittedName>
        <fullName evidence="3">Ribonuclease H-like domain-containing protein</fullName>
    </submittedName>
</protein>
<feature type="compositionally biased region" description="Polar residues" evidence="1">
    <location>
        <begin position="794"/>
        <end position="804"/>
    </location>
</feature>
<dbReference type="InterPro" id="IPR013103">
    <property type="entry name" value="RVT_2"/>
</dbReference>
<feature type="compositionally biased region" description="Basic and acidic residues" evidence="1">
    <location>
        <begin position="758"/>
        <end position="767"/>
    </location>
</feature>
<feature type="region of interest" description="Disordered" evidence="1">
    <location>
        <begin position="933"/>
        <end position="978"/>
    </location>
</feature>
<gene>
    <name evidence="3" type="ORF">Tco_1113899</name>
</gene>
<dbReference type="EMBL" id="BQNB010021166">
    <property type="protein sequence ID" value="GJU03561.1"/>
    <property type="molecule type" value="Genomic_DNA"/>
</dbReference>
<feature type="region of interest" description="Disordered" evidence="1">
    <location>
        <begin position="571"/>
        <end position="643"/>
    </location>
</feature>
<feature type="region of interest" description="Disordered" evidence="1">
    <location>
        <begin position="758"/>
        <end position="788"/>
    </location>
</feature>
<evidence type="ECO:0000256" key="1">
    <source>
        <dbReference type="SAM" id="MobiDB-lite"/>
    </source>
</evidence>
<evidence type="ECO:0000313" key="3">
    <source>
        <dbReference type="EMBL" id="GJU03561.1"/>
    </source>
</evidence>
<dbReference type="Proteomes" id="UP001151760">
    <property type="component" value="Unassembled WGS sequence"/>
</dbReference>
<reference evidence="3" key="2">
    <citation type="submission" date="2022-01" db="EMBL/GenBank/DDBJ databases">
        <authorList>
            <person name="Yamashiro T."/>
            <person name="Shiraishi A."/>
            <person name="Satake H."/>
            <person name="Nakayama K."/>
        </authorList>
    </citation>
    <scope>NUCLEOTIDE SEQUENCE</scope>
</reference>
<accession>A0ABQ5IUN0</accession>
<feature type="compositionally biased region" description="Basic residues" evidence="1">
    <location>
        <begin position="962"/>
        <end position="976"/>
    </location>
</feature>
<evidence type="ECO:0000313" key="4">
    <source>
        <dbReference type="Proteomes" id="UP001151760"/>
    </source>
</evidence>
<organism evidence="3 4">
    <name type="scientific">Tanacetum coccineum</name>
    <dbReference type="NCBI Taxonomy" id="301880"/>
    <lineage>
        <taxon>Eukaryota</taxon>
        <taxon>Viridiplantae</taxon>
        <taxon>Streptophyta</taxon>
        <taxon>Embryophyta</taxon>
        <taxon>Tracheophyta</taxon>
        <taxon>Spermatophyta</taxon>
        <taxon>Magnoliopsida</taxon>
        <taxon>eudicotyledons</taxon>
        <taxon>Gunneridae</taxon>
        <taxon>Pentapetalae</taxon>
        <taxon>asterids</taxon>
        <taxon>campanulids</taxon>
        <taxon>Asterales</taxon>
        <taxon>Asteraceae</taxon>
        <taxon>Asteroideae</taxon>
        <taxon>Anthemideae</taxon>
        <taxon>Anthemidinae</taxon>
        <taxon>Tanacetum</taxon>
    </lineage>
</organism>
<feature type="domain" description="Reverse transcriptase Ty1/copia-type" evidence="2">
    <location>
        <begin position="223"/>
        <end position="355"/>
    </location>
</feature>
<evidence type="ECO:0000259" key="2">
    <source>
        <dbReference type="Pfam" id="PF07727"/>
    </source>
</evidence>
<feature type="region of interest" description="Disordered" evidence="1">
    <location>
        <begin position="794"/>
        <end position="813"/>
    </location>
</feature>
<dbReference type="Pfam" id="PF07727">
    <property type="entry name" value="RVT_2"/>
    <property type="match status" value="1"/>
</dbReference>
<comment type="caution">
    <text evidence="3">The sequence shown here is derived from an EMBL/GenBank/DDBJ whole genome shotgun (WGS) entry which is preliminary data.</text>
</comment>
<feature type="compositionally biased region" description="Low complexity" evidence="1">
    <location>
        <begin position="576"/>
        <end position="587"/>
    </location>
</feature>
<feature type="compositionally biased region" description="Pro residues" evidence="1">
    <location>
        <begin position="588"/>
        <end position="610"/>
    </location>
</feature>
<feature type="region of interest" description="Disordered" evidence="1">
    <location>
        <begin position="709"/>
        <end position="738"/>
    </location>
</feature>
<dbReference type="Pfam" id="PF14223">
    <property type="entry name" value="Retrotran_gag_2"/>
    <property type="match status" value="1"/>
</dbReference>
<proteinExistence type="predicted"/>
<sequence>MPESLRDIYRTLESRYVHEGRTIDQSFYNDLSDDSVANFTTIGFDCLLSFDKQICLRTDQGVGSTSGIRACALRYFDLGKMELENSQNNSLAKLPILKLGEYEMWEIRIKQYFNSRLCIMRQDDEVQANMALMGFSDSEYLALNLIGFKDEEEAESTPKVEKKIPIATKEASVNNDKPSRRTVRYAELYRSQRPRGNQRGWNGQKTDQLGQCKKNTLQFKLQNVWVLVDLPKGHRAIGTKWVYRNKKDERGIVVRNKARLVAQGHTQEEGIDYDEVFAPVARIEAIRIFLAYASFMGFTVYQMDVKSAFLYGQIEEEVYVCQPPGFEDPDHPDKVYKVVKALYGLHQAPRASSTKGIDAVISVLVSSIVMLNPKSQLSWTAEIVTNEDGNVTIHAKVDGHSLSITEGSIRRHLKLDDKDGLISLPSSEIFAQLARMGYATDSDKLTFQKGAFSPQWRFLIHLILHCLSPKKTAWEQFSSNIAAAIICLATNRRFNFSRMIFDHMVSNISSPHKFLMYPRFIQLCLDMQRHKFQQHSRFYSVPSLTMKVFSNMKRSTKGFSGQEVPLFPSMLDAAESSPSPSKITSSPSPTPSSSPTPEPSPTQPSPPHPSPSQHSPTQPGTDYHPPTPHDSPLHAVHSHGSEEGSLKLQELMGLITTLSDRIGVLEADLSQTKKIYSSAYTKLILRVKKLESQIKVGKARRHSRFVLSDTEVGEDDSSKQGRKFSNEGFQDDEGVHEKASTETELFIQEVTPTEIIHEQEGSGKVSDEISTAGKKKDTASEEVPPVSTAEVQVSTAGGTATYSRRSAEKRKDKGKALRLEEQMNEEQRAQIARDAEIARQWEEEEKKKAMDEAKTAKVIDWNDPSVIRYHSLKMKPKSIAQARRNMIKYLKNQGNFKINDFKGMSYNEIRPIFEKLWDFNQRFVPMDAEKERTTEKIVEEESGAQEERKETVNETVNEPAAKRKKSIPRKTTRKRQKLEVETEKEELKTFLDIVPREEAPIDIESLSTKFPIVDWKTIVLTETHMYYQVFRGDGSSKNYKILSEMLEDFDRMDVEQLFRLVKERYSSTAPQGYDLMLWGDLHTLFEPDKDDEIWRDQHEYNLLSWRLCDFCGIHILLMDNGLAIHMLTEKKYPLSQEMLSKMLSKRLEVDHENSQAFELLRFIRAQAWDQQVVSEPCALRYFDLGKMELENSQNNSLAKLPILKLGEYEMWEIRIKQYFQIQDYALWEVIEYGNSWVPIPITAPESGPSTALKMTVPSTTEEKICKKNDVKARSLLLMALPNEHQLTFNQYADAQSMFIAIKARFGGNDATKKTQKALLKQQYENFNATSSESLDSIFNRLQKLVSRLAILDQPGIWGILSITLRRRLTKVYSGSAQPFPRCQEQLAEHQESSEGQRLPFLADLCINRMQCGSCSGNE</sequence>
<name>A0ABQ5IUN0_9ASTR</name>
<reference evidence="3" key="1">
    <citation type="journal article" date="2022" name="Int. J. Mol. Sci.">
        <title>Draft Genome of Tanacetum Coccineum: Genomic Comparison of Closely Related Tanacetum-Family Plants.</title>
        <authorList>
            <person name="Yamashiro T."/>
            <person name="Shiraishi A."/>
            <person name="Nakayama K."/>
            <person name="Satake H."/>
        </authorList>
    </citation>
    <scope>NUCLEOTIDE SEQUENCE</scope>
</reference>
<keyword evidence="4" id="KW-1185">Reference proteome</keyword>